<reference evidence="1" key="1">
    <citation type="submission" date="2014-05" db="EMBL/GenBank/DDBJ databases">
        <title>The transcriptome of the halophilic microalga Tetraselmis sp. GSL018 isolated from the Great Salt Lake, Utah.</title>
        <authorList>
            <person name="Jinkerson R.E."/>
            <person name="D'Adamo S."/>
            <person name="Posewitz M.C."/>
        </authorList>
    </citation>
    <scope>NUCLEOTIDE SEQUENCE</scope>
    <source>
        <strain evidence="1">GSL018</strain>
    </source>
</reference>
<gene>
    <name evidence="1" type="ORF">TSPGSL018_17513</name>
</gene>
<sequence>FTSLNFPGKVKQAKEKTRHFKTQVYRETNGHVEVLAVLGRMVGEAQELLRLYSKFAGGSDNTNTRRWVEI</sequence>
<name>A0A061RZU1_9CHLO</name>
<organism evidence="1">
    <name type="scientific">Tetraselmis sp. GSL018</name>
    <dbReference type="NCBI Taxonomy" id="582737"/>
    <lineage>
        <taxon>Eukaryota</taxon>
        <taxon>Viridiplantae</taxon>
        <taxon>Chlorophyta</taxon>
        <taxon>core chlorophytes</taxon>
        <taxon>Chlorodendrophyceae</taxon>
        <taxon>Chlorodendrales</taxon>
        <taxon>Chlorodendraceae</taxon>
        <taxon>Tetraselmis</taxon>
    </lineage>
</organism>
<feature type="non-terminal residue" evidence="1">
    <location>
        <position position="70"/>
    </location>
</feature>
<dbReference type="AlphaFoldDB" id="A0A061RZU1"/>
<protein>
    <submittedName>
        <fullName evidence="1">Uncharacterized protein</fullName>
    </submittedName>
</protein>
<proteinExistence type="predicted"/>
<accession>A0A061RZU1</accession>
<dbReference type="EMBL" id="GBEZ01007999">
    <property type="protein sequence ID" value="JAC77503.1"/>
    <property type="molecule type" value="Transcribed_RNA"/>
</dbReference>
<feature type="non-terminal residue" evidence="1">
    <location>
        <position position="1"/>
    </location>
</feature>
<evidence type="ECO:0000313" key="1">
    <source>
        <dbReference type="EMBL" id="JAC77503.1"/>
    </source>
</evidence>